<dbReference type="Proteomes" id="UP001177021">
    <property type="component" value="Unassembled WGS sequence"/>
</dbReference>
<evidence type="ECO:0000313" key="2">
    <source>
        <dbReference type="Proteomes" id="UP001177021"/>
    </source>
</evidence>
<protein>
    <submittedName>
        <fullName evidence="1">Uncharacterized protein</fullName>
    </submittedName>
</protein>
<comment type="caution">
    <text evidence="1">The sequence shown here is derived from an EMBL/GenBank/DDBJ whole genome shotgun (WGS) entry which is preliminary data.</text>
</comment>
<name>A0ACB0JJX5_TRIPR</name>
<dbReference type="EMBL" id="CASHSV030000034">
    <property type="protein sequence ID" value="CAJ2644557.1"/>
    <property type="molecule type" value="Genomic_DNA"/>
</dbReference>
<reference evidence="1" key="1">
    <citation type="submission" date="2023-10" db="EMBL/GenBank/DDBJ databases">
        <authorList>
            <person name="Rodriguez Cubillos JULIANA M."/>
            <person name="De Vega J."/>
        </authorList>
    </citation>
    <scope>NUCLEOTIDE SEQUENCE</scope>
</reference>
<accession>A0ACB0JJX5</accession>
<keyword evidence="2" id="KW-1185">Reference proteome</keyword>
<gene>
    <name evidence="1" type="ORF">MILVUS5_LOCUS13542</name>
</gene>
<proteinExistence type="predicted"/>
<sequence>MDPEPQNLENSDSVFVWDEKSQLYFHASSGFYHDPNAGWYYGTNDGVYYKFEDGNYVPLSSNKDDFEETEPESPKQVHGIDNEDCPSFLGNKFETNHQTGTLTEEAAGDAMNSTNSPTYGNPPPPSEWLEDTLIDLYLSGYNNTAVSAADTVTVPMETDEYNSTLEASAYSNTYEVENEWTTGLTGENGMTENKRIDDEGVAYSDTYEVEEGEWIPDLEDENPIADGSAIDEGILLDEEKWRAQYGQVIESRKDLILEFPMVDLWDWEMVRASKKDGKDKVARLVGRLVKQSAKRHPSISSGEKKFRSASICEVYLDLDRYIDCEILVQDTWLRYQLMILPIQQKIGIFLSYHLIQIVYMFLCPVKVLLTLQIKFIRRRNCLCCPVSFLHPIPSKQNVNTEIERQKEETCMEALA</sequence>
<organism evidence="1 2">
    <name type="scientific">Trifolium pratense</name>
    <name type="common">Red clover</name>
    <dbReference type="NCBI Taxonomy" id="57577"/>
    <lineage>
        <taxon>Eukaryota</taxon>
        <taxon>Viridiplantae</taxon>
        <taxon>Streptophyta</taxon>
        <taxon>Embryophyta</taxon>
        <taxon>Tracheophyta</taxon>
        <taxon>Spermatophyta</taxon>
        <taxon>Magnoliopsida</taxon>
        <taxon>eudicotyledons</taxon>
        <taxon>Gunneridae</taxon>
        <taxon>Pentapetalae</taxon>
        <taxon>rosids</taxon>
        <taxon>fabids</taxon>
        <taxon>Fabales</taxon>
        <taxon>Fabaceae</taxon>
        <taxon>Papilionoideae</taxon>
        <taxon>50 kb inversion clade</taxon>
        <taxon>NPAAA clade</taxon>
        <taxon>Hologalegina</taxon>
        <taxon>IRL clade</taxon>
        <taxon>Trifolieae</taxon>
        <taxon>Trifolium</taxon>
    </lineage>
</organism>
<evidence type="ECO:0000313" key="1">
    <source>
        <dbReference type="EMBL" id="CAJ2644557.1"/>
    </source>
</evidence>